<organism evidence="4 5">
    <name type="scientific">Obesumbacterium proteus ATCC 12841</name>
    <dbReference type="NCBI Taxonomy" id="1354268"/>
    <lineage>
        <taxon>Bacteria</taxon>
        <taxon>Pseudomonadati</taxon>
        <taxon>Pseudomonadota</taxon>
        <taxon>Gammaproteobacteria</taxon>
        <taxon>Enterobacterales</taxon>
        <taxon>Hafniaceae</taxon>
        <taxon>Obesumbacterium</taxon>
    </lineage>
</organism>
<feature type="signal peptide" evidence="2">
    <location>
        <begin position="1"/>
        <end position="24"/>
    </location>
</feature>
<evidence type="ECO:0000313" key="5">
    <source>
        <dbReference type="Proteomes" id="UP000078431"/>
    </source>
</evidence>
<proteinExistence type="inferred from homology"/>
<dbReference type="GO" id="GO:0009279">
    <property type="term" value="C:cell outer membrane"/>
    <property type="evidence" value="ECO:0007669"/>
    <property type="project" value="TreeGrafter"/>
</dbReference>
<dbReference type="PANTHER" id="PTHR39576">
    <property type="entry name" value="ATTACHING AND EFFACING PROTEIN HOMOLOG-RELATED-RELATED"/>
    <property type="match status" value="1"/>
</dbReference>
<comment type="similarity">
    <text evidence="1">Belongs to the intimin/invasin family.</text>
</comment>
<dbReference type="Proteomes" id="UP000078431">
    <property type="component" value="Unassembled WGS sequence"/>
</dbReference>
<dbReference type="InterPro" id="IPR038177">
    <property type="entry name" value="IAT_beta_sf"/>
</dbReference>
<comment type="caution">
    <text evidence="4">The sequence shown here is derived from an EMBL/GenBank/DDBJ whole genome shotgun (WGS) entry which is preliminary data.</text>
</comment>
<keyword evidence="2" id="KW-0732">Signal</keyword>
<dbReference type="InterPro" id="IPR051715">
    <property type="entry name" value="Intimin-Invasin_domain"/>
</dbReference>
<dbReference type="Gene3D" id="2.40.160.160">
    <property type="entry name" value="Inverse autotransporter, beta-domain"/>
    <property type="match status" value="1"/>
</dbReference>
<dbReference type="InterPro" id="IPR003535">
    <property type="entry name" value="Intimin/invasin_bac"/>
</dbReference>
<dbReference type="GO" id="GO:0007155">
    <property type="term" value="P:cell adhesion"/>
    <property type="evidence" value="ECO:0007669"/>
    <property type="project" value="InterPro"/>
</dbReference>
<name>A0AA91ED54_9GAMM</name>
<evidence type="ECO:0000256" key="2">
    <source>
        <dbReference type="SAM" id="SignalP"/>
    </source>
</evidence>
<dbReference type="FunFam" id="2.40.160.160:FF:000001">
    <property type="entry name" value="Intimin-like inverse autotransporter SinH"/>
    <property type="match status" value="1"/>
</dbReference>
<gene>
    <name evidence="4" type="ORF">M993_02930</name>
</gene>
<keyword evidence="5" id="KW-1185">Reference proteome</keyword>
<dbReference type="PANTHER" id="PTHR39576:SF2">
    <property type="entry name" value="ATTACHING AND EFFACING PROTEIN HOMOLOG-RELATED"/>
    <property type="match status" value="1"/>
</dbReference>
<feature type="domain" description="Inverse autotransporter beta-domain" evidence="3">
    <location>
        <begin position="77"/>
        <end position="345"/>
    </location>
</feature>
<sequence>MKKIILYCLIAPSLSIAISGVSYSANNIALPDLGTSDTASNNQNNASSTAVLNKKNNPIEKKTSEILVNEAQSNFQNLTPEGMKSEALQYGKNLATATAQSEIESLLSPYGHIATNLNINDKGSLEGSSLDYLVPWYEGESDLWFSQFSAHNKDGRTIANVGIGVRHNISEDWMLGSNVFYDHDMTRGHHRAGLGGEAWTNFLKLSGNYYVPLSSWKDSPDFDDYQERPARGWDIRLQAYLPAYPQLGSSMVYEQYYGDQVALFGKDSLQEDPSAVTVGIDYTPVPLITLQAGYKKGDSDQNEMTANLNLDYRIGVPLSKQLDGDEVANMRSLAGSRMDFVDRNNDIVLEYREKNDLDVGLYLKPTGTAAACILADDPDSAEAYEGCHWTVNATVTSHLKIKSAKWVPMSNFSPESTLGLPALTAENISNGQNNHWTLTFPAWVNSTDPNANKYKLAVILVDDKGHTKQSNAVNVIVAEAPIDYQLVIDDSGEQKKAIKLLANGNNFANLVASGAKVTGLAGETTPLDAKDLNLTFRAYKMEDKSHSHEIAIHASKNDCKSGSECLFFKEPPSGAKAILGSTTNGVFSIIASKSDDNTQKTNAVLVDFSSASTMIYTAIVDSENPTVNLTATKGNLLQLGHKYQFKIAYDSNNNGQWDATDRETVSDSDPTPLISLVDYKWMFDGVSPNGTRGGYAIDSTKNNTISIPKTNAEANQVLASAGADGVQGYQLKVDYQLTPAGQQIMNQLRGN</sequence>
<reference evidence="4 5" key="1">
    <citation type="submission" date="2016-04" db="EMBL/GenBank/DDBJ databases">
        <title>ATOL: Assembling a taxonomically balanced genome-scale reconstruction of the evolutionary history of the Enterobacteriaceae.</title>
        <authorList>
            <person name="Plunkett G.III."/>
            <person name="Neeno-Eckwall E.C."/>
            <person name="Glasner J.D."/>
            <person name="Perna N.T."/>
        </authorList>
    </citation>
    <scope>NUCLEOTIDE SEQUENCE [LARGE SCALE GENOMIC DNA]</scope>
    <source>
        <strain evidence="4 5">ATCC 12841</strain>
    </source>
</reference>
<dbReference type="AlphaFoldDB" id="A0AA91ED54"/>
<dbReference type="EMBL" id="LXEX01000043">
    <property type="protein sequence ID" value="OAT58395.1"/>
    <property type="molecule type" value="Genomic_DNA"/>
</dbReference>
<dbReference type="PRINTS" id="PR01369">
    <property type="entry name" value="INTIMIN"/>
</dbReference>
<dbReference type="RefSeq" id="WP_061554914.1">
    <property type="nucleotide sequence ID" value="NZ_LXEX01000043.1"/>
</dbReference>
<evidence type="ECO:0000313" key="4">
    <source>
        <dbReference type="EMBL" id="OAT58395.1"/>
    </source>
</evidence>
<dbReference type="Pfam" id="PF11924">
    <property type="entry name" value="IAT_beta"/>
    <property type="match status" value="1"/>
</dbReference>
<evidence type="ECO:0000256" key="1">
    <source>
        <dbReference type="ARBA" id="ARBA00010116"/>
    </source>
</evidence>
<protein>
    <submittedName>
        <fullName evidence="4">Invasin</fullName>
    </submittedName>
</protein>
<evidence type="ECO:0000259" key="3">
    <source>
        <dbReference type="Pfam" id="PF11924"/>
    </source>
</evidence>
<dbReference type="InterPro" id="IPR024519">
    <property type="entry name" value="IAT_beta"/>
</dbReference>
<feature type="chain" id="PRO_5041722670" evidence="2">
    <location>
        <begin position="25"/>
        <end position="751"/>
    </location>
</feature>
<accession>A0AA91ED54</accession>